<gene>
    <name evidence="1" type="ORF">CODIS_04040</name>
</gene>
<reference evidence="1 2" key="1">
    <citation type="submission" date="2016-06" db="EMBL/GenBank/DDBJ databases">
        <title>Genome sequence of endosymbiont of Candidatus Endolucinida thiodiazotropha.</title>
        <authorList>
            <person name="Poehlein A."/>
            <person name="Koenig S."/>
            <person name="Heiden S.E."/>
            <person name="Thuermer A."/>
            <person name="Voget S."/>
            <person name="Daniel R."/>
            <person name="Markert S."/>
            <person name="Gros O."/>
            <person name="Schweder T."/>
        </authorList>
    </citation>
    <scope>NUCLEOTIDE SEQUENCE [LARGE SCALE GENOMIC DNA]</scope>
    <source>
        <strain evidence="1 2">COS</strain>
    </source>
</reference>
<organism evidence="1 2">
    <name type="scientific">Candidatus Thiodiazotropha endolucinida</name>
    <dbReference type="NCBI Taxonomy" id="1655433"/>
    <lineage>
        <taxon>Bacteria</taxon>
        <taxon>Pseudomonadati</taxon>
        <taxon>Pseudomonadota</taxon>
        <taxon>Gammaproteobacteria</taxon>
        <taxon>Chromatiales</taxon>
        <taxon>Sedimenticolaceae</taxon>
        <taxon>Candidatus Thiodiazotropha</taxon>
    </lineage>
</organism>
<dbReference type="InterPro" id="IPR003787">
    <property type="entry name" value="Sulphur_relay_DsrE/F-like"/>
</dbReference>
<evidence type="ECO:0000313" key="1">
    <source>
        <dbReference type="EMBL" id="ODJ89305.1"/>
    </source>
</evidence>
<name>A0A7Z1AGS3_9GAMM</name>
<comment type="caution">
    <text evidence="1">The sequence shown here is derived from an EMBL/GenBank/DDBJ whole genome shotgun (WGS) entry which is preliminary data.</text>
</comment>
<dbReference type="SUPFAM" id="SSF75169">
    <property type="entry name" value="DsrEFH-like"/>
    <property type="match status" value="1"/>
</dbReference>
<dbReference type="AlphaFoldDB" id="A0A7Z1AGS3"/>
<evidence type="ECO:0000313" key="2">
    <source>
        <dbReference type="Proteomes" id="UP000094769"/>
    </source>
</evidence>
<dbReference type="PANTHER" id="PTHR34655">
    <property type="entry name" value="CONSERVED WITHIN P. AEROPHILUM"/>
    <property type="match status" value="1"/>
</dbReference>
<dbReference type="Pfam" id="PF02635">
    <property type="entry name" value="DsrE"/>
    <property type="match status" value="1"/>
</dbReference>
<proteinExistence type="predicted"/>
<dbReference type="Gene3D" id="3.40.1260.10">
    <property type="entry name" value="DsrEFH-like"/>
    <property type="match status" value="1"/>
</dbReference>
<protein>
    <submittedName>
        <fullName evidence="1">DsrE/DsrF-like family protein</fullName>
    </submittedName>
</protein>
<dbReference type="Proteomes" id="UP000094769">
    <property type="component" value="Unassembled WGS sequence"/>
</dbReference>
<dbReference type="InterPro" id="IPR027396">
    <property type="entry name" value="DsrEFH-like"/>
</dbReference>
<dbReference type="EMBL" id="MARB01000002">
    <property type="protein sequence ID" value="ODJ89305.1"/>
    <property type="molecule type" value="Genomic_DNA"/>
</dbReference>
<accession>A0A7Z1AGS3</accession>
<sequence>MKNQKKLVIVVTRGCDDERASVAWSVANGGIATGYEVTMFLVSAGADWARRGAAENARPNPLDPPVKEMMQTIIDSGGSILVCPPCAKVRGYDQDDLIEGAELAGSAAMLGVVSNGASTLSF</sequence>
<dbReference type="PANTHER" id="PTHR34655:SF2">
    <property type="entry name" value="PEROXIREDOXIN FAMILY PROTEIN"/>
    <property type="match status" value="1"/>
</dbReference>
<dbReference type="RefSeq" id="WP_069121044.1">
    <property type="nucleotide sequence ID" value="NZ_MARB01000002.1"/>
</dbReference>
<keyword evidence="2" id="KW-1185">Reference proteome</keyword>